<organism evidence="4 5">
    <name type="scientific">Hydrogenophaga crassostreae</name>
    <dbReference type="NCBI Taxonomy" id="1763535"/>
    <lineage>
        <taxon>Bacteria</taxon>
        <taxon>Pseudomonadati</taxon>
        <taxon>Pseudomonadota</taxon>
        <taxon>Betaproteobacteria</taxon>
        <taxon>Burkholderiales</taxon>
        <taxon>Comamonadaceae</taxon>
        <taxon>Hydrogenophaga</taxon>
    </lineage>
</organism>
<name>A0A1D8P1Q3_9BURK</name>
<dbReference type="GO" id="GO:0003700">
    <property type="term" value="F:DNA-binding transcription factor activity"/>
    <property type="evidence" value="ECO:0007669"/>
    <property type="project" value="InterPro"/>
</dbReference>
<dbReference type="EMBL" id="CP017476">
    <property type="protein sequence ID" value="AOW15297.1"/>
    <property type="molecule type" value="Genomic_DNA"/>
</dbReference>
<dbReference type="AlphaFoldDB" id="A0A1D8P1Q3"/>
<evidence type="ECO:0000313" key="5">
    <source>
        <dbReference type="Proteomes" id="UP000185680"/>
    </source>
</evidence>
<reference evidence="4 5" key="1">
    <citation type="submission" date="2016-10" db="EMBL/GenBank/DDBJ databases">
        <title>Hydorgenophaga sp. LPB0072 isolated from gastropod.</title>
        <authorList>
            <person name="Kim E."/>
            <person name="Yi H."/>
        </authorList>
    </citation>
    <scope>NUCLEOTIDE SEQUENCE [LARGE SCALE GENOMIC DNA]</scope>
    <source>
        <strain evidence="4 5">LPB0072</strain>
    </source>
</reference>
<evidence type="ECO:0000256" key="1">
    <source>
        <dbReference type="ARBA" id="ARBA00023015"/>
    </source>
</evidence>
<keyword evidence="1" id="KW-0805">Transcription regulation</keyword>
<dbReference type="SMART" id="SM00342">
    <property type="entry name" value="HTH_ARAC"/>
    <property type="match status" value="1"/>
</dbReference>
<dbReference type="PROSITE" id="PS01124">
    <property type="entry name" value="HTH_ARAC_FAMILY_2"/>
    <property type="match status" value="1"/>
</dbReference>
<evidence type="ECO:0000313" key="4">
    <source>
        <dbReference type="EMBL" id="AOW15297.1"/>
    </source>
</evidence>
<protein>
    <submittedName>
        <fullName evidence="4">AraC family transcriptional regulator</fullName>
    </submittedName>
</protein>
<proteinExistence type="predicted"/>
<dbReference type="InterPro" id="IPR009057">
    <property type="entry name" value="Homeodomain-like_sf"/>
</dbReference>
<gene>
    <name evidence="4" type="ORF">LPB072_02050</name>
</gene>
<dbReference type="GO" id="GO:0043565">
    <property type="term" value="F:sequence-specific DNA binding"/>
    <property type="evidence" value="ECO:0007669"/>
    <property type="project" value="InterPro"/>
</dbReference>
<feature type="domain" description="HTH araC/xylS-type" evidence="3">
    <location>
        <begin position="192"/>
        <end position="268"/>
    </location>
</feature>
<dbReference type="SUPFAM" id="SSF46689">
    <property type="entry name" value="Homeodomain-like"/>
    <property type="match status" value="1"/>
</dbReference>
<keyword evidence="2" id="KW-0804">Transcription</keyword>
<evidence type="ECO:0000256" key="2">
    <source>
        <dbReference type="ARBA" id="ARBA00023163"/>
    </source>
</evidence>
<dbReference type="Pfam" id="PF12833">
    <property type="entry name" value="HTH_18"/>
    <property type="match status" value="1"/>
</dbReference>
<dbReference type="KEGG" id="hyl:LPB072_02050"/>
<sequence length="282" mass="31447">MWQPRASLANCLRGVLVRSTLGADLDDAQRINHFPASPLCSLGWLFSGSSSVLSSPQGSPEQALAGERVPLSARWVLAGPQTQPTATWSPGPAHGMMVMFMPDALHLLTGLEPVELIDQFVDASELLPLDWMAMCQQVQGAPEDAQRLAILENFLDPRWQACRPTLPLYAHRYADWALHLAQRAALSGPGRSARQLERRVKRWSGLPMRELRGLGRAEQAFFNVMAAQNEGPFSWADIATDNGYADQSHLCRTVRRITGFSPEALRQGIQRQESFWAYRVWM</sequence>
<accession>A0A1D8P1Q3</accession>
<evidence type="ECO:0000259" key="3">
    <source>
        <dbReference type="PROSITE" id="PS01124"/>
    </source>
</evidence>
<dbReference type="Proteomes" id="UP000185680">
    <property type="component" value="Chromosome"/>
</dbReference>
<dbReference type="Gene3D" id="1.10.10.60">
    <property type="entry name" value="Homeodomain-like"/>
    <property type="match status" value="1"/>
</dbReference>
<dbReference type="InterPro" id="IPR018060">
    <property type="entry name" value="HTH_AraC"/>
</dbReference>
<dbReference type="STRING" id="1763535.LPB072_02050"/>